<reference evidence="10 11" key="1">
    <citation type="submission" date="2024-08" db="EMBL/GenBank/DDBJ databases">
        <title>Genome mining of Saccharopolyspora cebuensis PGLac3 from Nigerian medicinal plant.</title>
        <authorList>
            <person name="Ezeobiora C.E."/>
            <person name="Igbokwe N.H."/>
            <person name="Amin D.H."/>
            <person name="Mendie U.E."/>
        </authorList>
    </citation>
    <scope>NUCLEOTIDE SEQUENCE [LARGE SCALE GENOMIC DNA]</scope>
    <source>
        <strain evidence="10 11">PGLac3</strain>
    </source>
</reference>
<dbReference type="InterPro" id="IPR003439">
    <property type="entry name" value="ABC_transporter-like_ATP-bd"/>
</dbReference>
<dbReference type="RefSeq" id="WP_345367921.1">
    <property type="nucleotide sequence ID" value="NZ_BAABII010000020.1"/>
</dbReference>
<dbReference type="InterPro" id="IPR011527">
    <property type="entry name" value="ABC1_TM_dom"/>
</dbReference>
<proteinExistence type="predicted"/>
<dbReference type="InterPro" id="IPR003593">
    <property type="entry name" value="AAA+_ATPase"/>
</dbReference>
<evidence type="ECO:0000256" key="2">
    <source>
        <dbReference type="ARBA" id="ARBA00022692"/>
    </source>
</evidence>
<dbReference type="CDD" id="cd18551">
    <property type="entry name" value="ABC_6TM_LmrA_like"/>
    <property type="match status" value="1"/>
</dbReference>
<comment type="subcellular location">
    <subcellularLocation>
        <location evidence="1">Cell membrane</location>
        <topology evidence="1">Multi-pass membrane protein</topology>
    </subcellularLocation>
</comment>
<evidence type="ECO:0000256" key="5">
    <source>
        <dbReference type="ARBA" id="ARBA00022989"/>
    </source>
</evidence>
<dbReference type="InterPro" id="IPR017871">
    <property type="entry name" value="ABC_transporter-like_CS"/>
</dbReference>
<keyword evidence="4 10" id="KW-0067">ATP-binding</keyword>
<dbReference type="InterPro" id="IPR039421">
    <property type="entry name" value="Type_1_exporter"/>
</dbReference>
<feature type="transmembrane region" description="Helical" evidence="7">
    <location>
        <begin position="157"/>
        <end position="178"/>
    </location>
</feature>
<evidence type="ECO:0000256" key="4">
    <source>
        <dbReference type="ARBA" id="ARBA00022840"/>
    </source>
</evidence>
<feature type="transmembrane region" description="Helical" evidence="7">
    <location>
        <begin position="246"/>
        <end position="264"/>
    </location>
</feature>
<evidence type="ECO:0000256" key="6">
    <source>
        <dbReference type="ARBA" id="ARBA00023136"/>
    </source>
</evidence>
<keyword evidence="2 7" id="KW-0812">Transmembrane</keyword>
<dbReference type="EMBL" id="JBGEHV010000004">
    <property type="protein sequence ID" value="MEY8038488.1"/>
    <property type="molecule type" value="Genomic_DNA"/>
</dbReference>
<feature type="transmembrane region" description="Helical" evidence="7">
    <location>
        <begin position="126"/>
        <end position="151"/>
    </location>
</feature>
<dbReference type="Pfam" id="PF00005">
    <property type="entry name" value="ABC_tran"/>
    <property type="match status" value="1"/>
</dbReference>
<dbReference type="Gene3D" id="3.40.50.300">
    <property type="entry name" value="P-loop containing nucleotide triphosphate hydrolases"/>
    <property type="match status" value="1"/>
</dbReference>
<keyword evidence="3" id="KW-0547">Nucleotide-binding</keyword>
<dbReference type="SUPFAM" id="SSF90123">
    <property type="entry name" value="ABC transporter transmembrane region"/>
    <property type="match status" value="1"/>
</dbReference>
<keyword evidence="6 7" id="KW-0472">Membrane</keyword>
<dbReference type="Proteomes" id="UP001564626">
    <property type="component" value="Unassembled WGS sequence"/>
</dbReference>
<dbReference type="PROSITE" id="PS50929">
    <property type="entry name" value="ABC_TM1F"/>
    <property type="match status" value="1"/>
</dbReference>
<evidence type="ECO:0000256" key="7">
    <source>
        <dbReference type="SAM" id="Phobius"/>
    </source>
</evidence>
<evidence type="ECO:0000313" key="10">
    <source>
        <dbReference type="EMBL" id="MEY8038488.1"/>
    </source>
</evidence>
<dbReference type="PROSITE" id="PS00211">
    <property type="entry name" value="ABC_TRANSPORTER_1"/>
    <property type="match status" value="1"/>
</dbReference>
<dbReference type="PROSITE" id="PS50893">
    <property type="entry name" value="ABC_TRANSPORTER_2"/>
    <property type="match status" value="1"/>
</dbReference>
<evidence type="ECO:0000313" key="11">
    <source>
        <dbReference type="Proteomes" id="UP001564626"/>
    </source>
</evidence>
<accession>A0ABV4CBQ3</accession>
<dbReference type="Gene3D" id="1.20.1560.10">
    <property type="entry name" value="ABC transporter type 1, transmembrane domain"/>
    <property type="match status" value="1"/>
</dbReference>
<evidence type="ECO:0000256" key="1">
    <source>
        <dbReference type="ARBA" id="ARBA00004651"/>
    </source>
</evidence>
<sequence>MRDDLGRLADLLRGRGRELVRALLLALLASAAAMAQPLVVRELIERTRDGGIAWALVALLAGLFVAQAAVRAASHYVLQRTGEGVVLGVRRRLIDRLLGLRMDVYQRHRLGDLLSRTGTDSAAIRALLAHGIIDLVTGLLGLVSSVVLMLWLDWQLFLVVAVTITIAGLSLRTAFAGLRSASLHAQRALGALSADLERALGAIRTVRASRATSREHARISARATEAHDAGVTMAWHRSLAVPAMELAVNGSMLVVLLIGGLRVATGTSSLADVVAFLLYMTYLTTPTATAFEALATIHEGSGALRRVEETLTLPVEDDPAAGAAPPARRGGAAVLALEDVHFDYGAEPVLRGMSLHLPHRGCTALVGESGAGKSTVFALLMRFYPPRGGRILLSGVDAEEIALDDYRARIALVDQDSPVLYGTLRENLCYADQGVDERTLREVIRAVRLERLVARLPQGLETVLGERGGTLSGGERQRVAIARALVTDPDVLLLDEPTSALDGRTEAVFTAALRRIAAERAVLVIAHRFSTIQAADRVVVLADGRIEASGDHDEVLRTSAFYRRMVGGSAA</sequence>
<dbReference type="GO" id="GO:0005524">
    <property type="term" value="F:ATP binding"/>
    <property type="evidence" value="ECO:0007669"/>
    <property type="project" value="UniProtKB-KW"/>
</dbReference>
<dbReference type="Pfam" id="PF00664">
    <property type="entry name" value="ABC_membrane"/>
    <property type="match status" value="1"/>
</dbReference>
<dbReference type="InterPro" id="IPR036640">
    <property type="entry name" value="ABC1_TM_sf"/>
</dbReference>
<evidence type="ECO:0000259" key="9">
    <source>
        <dbReference type="PROSITE" id="PS50929"/>
    </source>
</evidence>
<keyword evidence="5 7" id="KW-1133">Transmembrane helix</keyword>
<feature type="domain" description="ABC transporter" evidence="8">
    <location>
        <begin position="335"/>
        <end position="568"/>
    </location>
</feature>
<evidence type="ECO:0000256" key="3">
    <source>
        <dbReference type="ARBA" id="ARBA00022741"/>
    </source>
</evidence>
<keyword evidence="11" id="KW-1185">Reference proteome</keyword>
<protein>
    <submittedName>
        <fullName evidence="10">ABC transporter ATP-binding protein</fullName>
    </submittedName>
</protein>
<dbReference type="SMART" id="SM00382">
    <property type="entry name" value="AAA"/>
    <property type="match status" value="1"/>
</dbReference>
<dbReference type="InterPro" id="IPR027417">
    <property type="entry name" value="P-loop_NTPase"/>
</dbReference>
<dbReference type="PANTHER" id="PTHR43394">
    <property type="entry name" value="ATP-DEPENDENT PERMEASE MDL1, MITOCHONDRIAL"/>
    <property type="match status" value="1"/>
</dbReference>
<organism evidence="10 11">
    <name type="scientific">Saccharopolyspora cebuensis</name>
    <dbReference type="NCBI Taxonomy" id="418759"/>
    <lineage>
        <taxon>Bacteria</taxon>
        <taxon>Bacillati</taxon>
        <taxon>Actinomycetota</taxon>
        <taxon>Actinomycetes</taxon>
        <taxon>Pseudonocardiales</taxon>
        <taxon>Pseudonocardiaceae</taxon>
        <taxon>Saccharopolyspora</taxon>
    </lineage>
</organism>
<gene>
    <name evidence="10" type="ORF">AB8O55_03700</name>
</gene>
<evidence type="ECO:0000259" key="8">
    <source>
        <dbReference type="PROSITE" id="PS50893"/>
    </source>
</evidence>
<feature type="domain" description="ABC transmembrane type-1" evidence="9">
    <location>
        <begin position="22"/>
        <end position="299"/>
    </location>
</feature>
<dbReference type="PANTHER" id="PTHR43394:SF1">
    <property type="entry name" value="ATP-BINDING CASSETTE SUB-FAMILY B MEMBER 10, MITOCHONDRIAL"/>
    <property type="match status" value="1"/>
</dbReference>
<dbReference type="SUPFAM" id="SSF52540">
    <property type="entry name" value="P-loop containing nucleoside triphosphate hydrolases"/>
    <property type="match status" value="1"/>
</dbReference>
<feature type="transmembrane region" description="Helical" evidence="7">
    <location>
        <begin position="51"/>
        <end position="70"/>
    </location>
</feature>
<comment type="caution">
    <text evidence="10">The sequence shown here is derived from an EMBL/GenBank/DDBJ whole genome shotgun (WGS) entry which is preliminary data.</text>
</comment>
<name>A0ABV4CBQ3_9PSEU</name>